<comment type="caution">
    <text evidence="7">The sequence shown here is derived from an EMBL/GenBank/DDBJ whole genome shotgun (WGS) entry which is preliminary data.</text>
</comment>
<organism evidence="7 8">
    <name type="scientific">Futiania mangrovi</name>
    <dbReference type="NCBI Taxonomy" id="2959716"/>
    <lineage>
        <taxon>Bacteria</taxon>
        <taxon>Pseudomonadati</taxon>
        <taxon>Pseudomonadota</taxon>
        <taxon>Alphaproteobacteria</taxon>
        <taxon>Futianiales</taxon>
        <taxon>Futianiaceae</taxon>
        <taxon>Futiania</taxon>
    </lineage>
</organism>
<dbReference type="InterPro" id="IPR004358">
    <property type="entry name" value="Sig_transdc_His_kin-like_C"/>
</dbReference>
<sequence length="335" mass="35861">MAGAAMAAAAGVRYRFSRTLEAIAAAAREVAEGNDRVQVNLGPGVTCPAAMDLQDAFNGMVAHVAQNRRLLTSLAEDARAANKAKSAFLANMSHELRTPLNAIIGFSEVMKTEIFGPMGSERYRAYAGDVHESGRHLLNIVNDLLDLSKIEAGEFAVEKDPFSPFDAVETVVSIIEPIAAERKLSFVHACEVGRNIKLMASAIRMRQVLLNLLSNATKYTPPGGRVSLECLLENDETLVFRITDTGIGMNAEELKTALKPFGQVENSYNRSRVGTGLGLPLTKQLIEVQGGTMRIDSAPGKGTTVSVTFQRDCLLGLTARLGADEASRPSGRAAA</sequence>
<name>A0A9J6P8H3_9PROT</name>
<evidence type="ECO:0000313" key="7">
    <source>
        <dbReference type="EMBL" id="MCP1335988.1"/>
    </source>
</evidence>
<evidence type="ECO:0000256" key="4">
    <source>
        <dbReference type="ARBA" id="ARBA00022679"/>
    </source>
</evidence>
<comment type="catalytic activity">
    <reaction evidence="1">
        <text>ATP + protein L-histidine = ADP + protein N-phospho-L-histidine.</text>
        <dbReference type="EC" id="2.7.13.3"/>
    </reaction>
</comment>
<dbReference type="Gene3D" id="1.10.287.130">
    <property type="match status" value="1"/>
</dbReference>
<gene>
    <name evidence="7" type="ORF">NJQ99_06155</name>
</gene>
<dbReference type="PRINTS" id="PR00344">
    <property type="entry name" value="BCTRLSENSOR"/>
</dbReference>
<dbReference type="InterPro" id="IPR003594">
    <property type="entry name" value="HATPase_dom"/>
</dbReference>
<evidence type="ECO:0000256" key="1">
    <source>
        <dbReference type="ARBA" id="ARBA00000085"/>
    </source>
</evidence>
<dbReference type="AlphaFoldDB" id="A0A9J6P8H3"/>
<evidence type="ECO:0000256" key="5">
    <source>
        <dbReference type="ARBA" id="ARBA00022777"/>
    </source>
</evidence>
<dbReference type="SUPFAM" id="SSF47384">
    <property type="entry name" value="Homodimeric domain of signal transducing histidine kinase"/>
    <property type="match status" value="1"/>
</dbReference>
<dbReference type="InterPro" id="IPR005467">
    <property type="entry name" value="His_kinase_dom"/>
</dbReference>
<keyword evidence="5 7" id="KW-0418">Kinase</keyword>
<dbReference type="Pfam" id="PF00512">
    <property type="entry name" value="HisKA"/>
    <property type="match status" value="1"/>
</dbReference>
<accession>A0A9J6P8H3</accession>
<feature type="domain" description="Histidine kinase" evidence="6">
    <location>
        <begin position="91"/>
        <end position="313"/>
    </location>
</feature>
<dbReference type="CDD" id="cd00082">
    <property type="entry name" value="HisKA"/>
    <property type="match status" value="1"/>
</dbReference>
<keyword evidence="8" id="KW-1185">Reference proteome</keyword>
<evidence type="ECO:0000256" key="2">
    <source>
        <dbReference type="ARBA" id="ARBA00012438"/>
    </source>
</evidence>
<protein>
    <recommendedName>
        <fullName evidence="2">histidine kinase</fullName>
        <ecNumber evidence="2">2.7.13.3</ecNumber>
    </recommendedName>
</protein>
<evidence type="ECO:0000256" key="3">
    <source>
        <dbReference type="ARBA" id="ARBA00022553"/>
    </source>
</evidence>
<dbReference type="SMART" id="SM00388">
    <property type="entry name" value="HisKA"/>
    <property type="match status" value="1"/>
</dbReference>
<dbReference type="SMART" id="SM00387">
    <property type="entry name" value="HATPase_c"/>
    <property type="match status" value="1"/>
</dbReference>
<dbReference type="PANTHER" id="PTHR43047">
    <property type="entry name" value="TWO-COMPONENT HISTIDINE PROTEIN KINASE"/>
    <property type="match status" value="1"/>
</dbReference>
<keyword evidence="4" id="KW-0808">Transferase</keyword>
<dbReference type="EMBL" id="JAMZFT010000001">
    <property type="protein sequence ID" value="MCP1335988.1"/>
    <property type="molecule type" value="Genomic_DNA"/>
</dbReference>
<dbReference type="Proteomes" id="UP001055804">
    <property type="component" value="Unassembled WGS sequence"/>
</dbReference>
<dbReference type="Gene3D" id="3.30.565.10">
    <property type="entry name" value="Histidine kinase-like ATPase, C-terminal domain"/>
    <property type="match status" value="1"/>
</dbReference>
<dbReference type="RefSeq" id="WP_269331908.1">
    <property type="nucleotide sequence ID" value="NZ_JAMZFT010000001.1"/>
</dbReference>
<dbReference type="EC" id="2.7.13.3" evidence="2"/>
<dbReference type="InterPro" id="IPR003661">
    <property type="entry name" value="HisK_dim/P_dom"/>
</dbReference>
<proteinExistence type="predicted"/>
<dbReference type="PROSITE" id="PS50109">
    <property type="entry name" value="HIS_KIN"/>
    <property type="match status" value="1"/>
</dbReference>
<dbReference type="PANTHER" id="PTHR43047:SF72">
    <property type="entry name" value="OSMOSENSING HISTIDINE PROTEIN KINASE SLN1"/>
    <property type="match status" value="1"/>
</dbReference>
<evidence type="ECO:0000259" key="6">
    <source>
        <dbReference type="PROSITE" id="PS50109"/>
    </source>
</evidence>
<dbReference type="GO" id="GO:0005886">
    <property type="term" value="C:plasma membrane"/>
    <property type="evidence" value="ECO:0007669"/>
    <property type="project" value="TreeGrafter"/>
</dbReference>
<dbReference type="InterPro" id="IPR036890">
    <property type="entry name" value="HATPase_C_sf"/>
</dbReference>
<dbReference type="GO" id="GO:0000155">
    <property type="term" value="F:phosphorelay sensor kinase activity"/>
    <property type="evidence" value="ECO:0007669"/>
    <property type="project" value="InterPro"/>
</dbReference>
<dbReference type="SUPFAM" id="SSF55874">
    <property type="entry name" value="ATPase domain of HSP90 chaperone/DNA topoisomerase II/histidine kinase"/>
    <property type="match status" value="1"/>
</dbReference>
<reference evidence="7" key="1">
    <citation type="submission" date="2022-06" db="EMBL/GenBank/DDBJ databases">
        <title>Isolation and Genomics of Futiania mangrovii gen. nov., sp. nov., a Rare and Metabolically-versatile member in the Class Alphaproteobacteria.</title>
        <authorList>
            <person name="Liu L."/>
            <person name="Huang W.-C."/>
            <person name="Pan J."/>
            <person name="Li J."/>
            <person name="Huang Y."/>
            <person name="Du H."/>
            <person name="Liu Y."/>
            <person name="Li M."/>
        </authorList>
    </citation>
    <scope>NUCLEOTIDE SEQUENCE</scope>
    <source>
        <strain evidence="7">FT118</strain>
    </source>
</reference>
<dbReference type="InterPro" id="IPR036097">
    <property type="entry name" value="HisK_dim/P_sf"/>
</dbReference>
<dbReference type="Pfam" id="PF02518">
    <property type="entry name" value="HATPase_c"/>
    <property type="match status" value="1"/>
</dbReference>
<keyword evidence="3" id="KW-0597">Phosphoprotein</keyword>
<dbReference type="GO" id="GO:0009927">
    <property type="term" value="F:histidine phosphotransfer kinase activity"/>
    <property type="evidence" value="ECO:0007669"/>
    <property type="project" value="TreeGrafter"/>
</dbReference>
<evidence type="ECO:0000313" key="8">
    <source>
        <dbReference type="Proteomes" id="UP001055804"/>
    </source>
</evidence>